<dbReference type="AlphaFoldDB" id="A0AAP9T0H0"/>
<dbReference type="Proteomes" id="UP000509761">
    <property type="component" value="Chromosome"/>
</dbReference>
<sequence length="172" mass="18672">MYGTDKDSVVVNGLLQCLVNIGNEVGVSPEEQLNGSLEIIAAIRKLKGERDALTAHVKRLTKAADALTFGLVHDSDPAWKPSEVTESAFSDVMDATSSTPEASCLHRDLLNQSEGMRKAARIIEQKANAYDEEHGSTDPTTGTREYPGNGDEYYNELMELSDELRQQADGGA</sequence>
<evidence type="ECO:0000313" key="3">
    <source>
        <dbReference type="Proteomes" id="UP000509761"/>
    </source>
</evidence>
<organism evidence="2 3">
    <name type="scientific">Vreelandella titanicae</name>
    <dbReference type="NCBI Taxonomy" id="664683"/>
    <lineage>
        <taxon>Bacteria</taxon>
        <taxon>Pseudomonadati</taxon>
        <taxon>Pseudomonadota</taxon>
        <taxon>Gammaproteobacteria</taxon>
        <taxon>Oceanospirillales</taxon>
        <taxon>Halomonadaceae</taxon>
        <taxon>Vreelandella</taxon>
    </lineage>
</organism>
<evidence type="ECO:0000256" key="1">
    <source>
        <dbReference type="SAM" id="MobiDB-lite"/>
    </source>
</evidence>
<evidence type="ECO:0000313" key="2">
    <source>
        <dbReference type="EMBL" id="QKS24230.1"/>
    </source>
</evidence>
<gene>
    <name evidence="2" type="ORF">FX987_02004</name>
</gene>
<reference evidence="2 3" key="1">
    <citation type="submission" date="2019-12" db="EMBL/GenBank/DDBJ databases">
        <title>Genome sequencing and assembly of endphytes of Porphyra tenera.</title>
        <authorList>
            <person name="Park J.M."/>
            <person name="Shin R."/>
            <person name="Jo S.H."/>
        </authorList>
    </citation>
    <scope>NUCLEOTIDE SEQUENCE [LARGE SCALE GENOMIC DNA]</scope>
    <source>
        <strain evidence="2 3">GPM3</strain>
    </source>
</reference>
<keyword evidence="3" id="KW-1185">Reference proteome</keyword>
<protein>
    <submittedName>
        <fullName evidence="2">Uncharacterized protein</fullName>
    </submittedName>
</protein>
<proteinExistence type="predicted"/>
<dbReference type="RefSeq" id="WP_022522813.1">
    <property type="nucleotide sequence ID" value="NZ_CP054580.1"/>
</dbReference>
<feature type="region of interest" description="Disordered" evidence="1">
    <location>
        <begin position="128"/>
        <end position="152"/>
    </location>
</feature>
<accession>A0AAP9T0H0</accession>
<dbReference type="EMBL" id="CP054580">
    <property type="protein sequence ID" value="QKS24230.1"/>
    <property type="molecule type" value="Genomic_DNA"/>
</dbReference>
<name>A0AAP9T0H0_9GAMM</name>